<dbReference type="Proteomes" id="UP000318141">
    <property type="component" value="Unassembled WGS sequence"/>
</dbReference>
<evidence type="ECO:0000256" key="3">
    <source>
        <dbReference type="ARBA" id="ARBA00022490"/>
    </source>
</evidence>
<dbReference type="InterPro" id="IPR004807">
    <property type="entry name" value="UvrB"/>
</dbReference>
<comment type="subcellular location">
    <subcellularLocation>
        <location evidence="1 13 14">Cytoplasm</location>
    </subcellularLocation>
</comment>
<dbReference type="Pfam" id="PF00271">
    <property type="entry name" value="Helicase_C"/>
    <property type="match status" value="1"/>
</dbReference>
<evidence type="ECO:0000256" key="15">
    <source>
        <dbReference type="SAM" id="Coils"/>
    </source>
</evidence>
<gene>
    <name evidence="13" type="primary">uvrB</name>
    <name evidence="19" type="ORF">L602_003900000070</name>
</gene>
<dbReference type="Pfam" id="PF04851">
    <property type="entry name" value="ResIII"/>
    <property type="match status" value="1"/>
</dbReference>
<dbReference type="NCBIfam" id="TIGR00631">
    <property type="entry name" value="uvrb"/>
    <property type="match status" value="1"/>
</dbReference>
<feature type="coiled-coil region" evidence="15">
    <location>
        <begin position="646"/>
        <end position="685"/>
    </location>
</feature>
<evidence type="ECO:0000259" key="17">
    <source>
        <dbReference type="PROSITE" id="PS51192"/>
    </source>
</evidence>
<evidence type="ECO:0000256" key="4">
    <source>
        <dbReference type="ARBA" id="ARBA00022741"/>
    </source>
</evidence>
<dbReference type="InterPro" id="IPR014001">
    <property type="entry name" value="Helicase_ATP-bd"/>
</dbReference>
<keyword evidence="8 13" id="KW-0267">Excision nuclease</keyword>
<keyword evidence="10 13" id="KW-0742">SOS response</keyword>
<evidence type="ECO:0000256" key="5">
    <source>
        <dbReference type="ARBA" id="ARBA00022763"/>
    </source>
</evidence>
<comment type="subunit">
    <text evidence="11 13 14">Forms a heterotetramer with UvrA during the search for lesions. Interacts with UvrC in an incision complex.</text>
</comment>
<dbReference type="Pfam" id="PF12344">
    <property type="entry name" value="UvrB"/>
    <property type="match status" value="1"/>
</dbReference>
<protein>
    <recommendedName>
        <fullName evidence="12 13">UvrABC system protein B</fullName>
        <shortName evidence="13">Protein UvrB</shortName>
    </recommendedName>
    <alternativeName>
        <fullName evidence="13">Excinuclease ABC subunit B</fullName>
    </alternativeName>
</protein>
<dbReference type="InterPro" id="IPR027417">
    <property type="entry name" value="P-loop_NTPase"/>
</dbReference>
<evidence type="ECO:0000256" key="6">
    <source>
        <dbReference type="ARBA" id="ARBA00022769"/>
    </source>
</evidence>
<feature type="domain" description="Helicase C-terminal" evidence="18">
    <location>
        <begin position="453"/>
        <end position="606"/>
    </location>
</feature>
<keyword evidence="5 13" id="KW-0227">DNA damage</keyword>
<dbReference type="HAMAP" id="MF_00204">
    <property type="entry name" value="UvrB"/>
    <property type="match status" value="1"/>
</dbReference>
<dbReference type="GO" id="GO:0016887">
    <property type="term" value="F:ATP hydrolysis activity"/>
    <property type="evidence" value="ECO:0007669"/>
    <property type="project" value="InterPro"/>
</dbReference>
<evidence type="ECO:0000256" key="10">
    <source>
        <dbReference type="ARBA" id="ARBA00023236"/>
    </source>
</evidence>
<keyword evidence="7 13" id="KW-0067">ATP-binding</keyword>
<keyword evidence="6 13" id="KW-0228">DNA excision</keyword>
<dbReference type="SMART" id="SM00487">
    <property type="entry name" value="DEXDc"/>
    <property type="match status" value="1"/>
</dbReference>
<keyword evidence="9 13" id="KW-0234">DNA repair</keyword>
<dbReference type="InterPro" id="IPR041471">
    <property type="entry name" value="UvrB_inter"/>
</dbReference>
<feature type="domain" description="UVR" evidence="16">
    <location>
        <begin position="650"/>
        <end position="685"/>
    </location>
</feature>
<dbReference type="AlphaFoldDB" id="A0A562BB13"/>
<dbReference type="SMART" id="SM00490">
    <property type="entry name" value="HELICc"/>
    <property type="match status" value="1"/>
</dbReference>
<dbReference type="PROSITE" id="PS51194">
    <property type="entry name" value="HELICASE_CTER"/>
    <property type="match status" value="1"/>
</dbReference>
<dbReference type="GO" id="GO:0005524">
    <property type="term" value="F:ATP binding"/>
    <property type="evidence" value="ECO:0007669"/>
    <property type="project" value="UniProtKB-UniRule"/>
</dbReference>
<dbReference type="OrthoDB" id="9806651at2"/>
<dbReference type="CDD" id="cd18790">
    <property type="entry name" value="SF2_C_UvrB"/>
    <property type="match status" value="1"/>
</dbReference>
<proteinExistence type="inferred from homology"/>
<evidence type="ECO:0000256" key="9">
    <source>
        <dbReference type="ARBA" id="ARBA00023204"/>
    </source>
</evidence>
<evidence type="ECO:0000256" key="11">
    <source>
        <dbReference type="ARBA" id="ARBA00026033"/>
    </source>
</evidence>
<dbReference type="GO" id="GO:0009380">
    <property type="term" value="C:excinuclease repair complex"/>
    <property type="evidence" value="ECO:0007669"/>
    <property type="project" value="InterPro"/>
</dbReference>
<dbReference type="InterPro" id="IPR024759">
    <property type="entry name" value="UvrB_YAD/RRR_dom"/>
</dbReference>
<reference evidence="19 20" key="1">
    <citation type="submission" date="2019-07" db="EMBL/GenBank/DDBJ databases">
        <title>Genome sequencing of lignin-degrading bacterial isolates.</title>
        <authorList>
            <person name="Gladden J."/>
        </authorList>
    </citation>
    <scope>NUCLEOTIDE SEQUENCE [LARGE SCALE GENOMIC DNA]</scope>
    <source>
        <strain evidence="19 20">J11</strain>
    </source>
</reference>
<dbReference type="Gene3D" id="3.40.50.300">
    <property type="entry name" value="P-loop containing nucleotide triphosphate hydrolases"/>
    <property type="match status" value="3"/>
</dbReference>
<keyword evidence="3 13" id="KW-0963">Cytoplasm</keyword>
<dbReference type="NCBIfam" id="NF003673">
    <property type="entry name" value="PRK05298.1"/>
    <property type="match status" value="1"/>
</dbReference>
<dbReference type="InterPro" id="IPR036876">
    <property type="entry name" value="UVR_dom_sf"/>
</dbReference>
<feature type="domain" description="Helicase ATP-binding" evidence="17">
    <location>
        <begin position="49"/>
        <end position="183"/>
    </location>
</feature>
<evidence type="ECO:0000256" key="13">
    <source>
        <dbReference type="HAMAP-Rule" id="MF_00204"/>
    </source>
</evidence>
<feature type="coiled-coil region" evidence="15">
    <location>
        <begin position="280"/>
        <end position="307"/>
    </location>
</feature>
<keyword evidence="4 13" id="KW-0547">Nucleotide-binding</keyword>
<dbReference type="GO" id="GO:0005737">
    <property type="term" value="C:cytoplasm"/>
    <property type="evidence" value="ECO:0007669"/>
    <property type="project" value="UniProtKB-SubCell"/>
</dbReference>
<evidence type="ECO:0000313" key="20">
    <source>
        <dbReference type="Proteomes" id="UP000318141"/>
    </source>
</evidence>
<comment type="domain">
    <text evidence="13">The beta-hairpin motif is involved in DNA binding.</text>
</comment>
<dbReference type="InterPro" id="IPR006935">
    <property type="entry name" value="Helicase/UvrB_N"/>
</dbReference>
<evidence type="ECO:0000259" key="18">
    <source>
        <dbReference type="PROSITE" id="PS51194"/>
    </source>
</evidence>
<dbReference type="GO" id="GO:0009381">
    <property type="term" value="F:excinuclease ABC activity"/>
    <property type="evidence" value="ECO:0007669"/>
    <property type="project" value="UniProtKB-UniRule"/>
</dbReference>
<dbReference type="CDD" id="cd17916">
    <property type="entry name" value="DEXHc_UvrB"/>
    <property type="match status" value="1"/>
</dbReference>
<sequence length="698" mass="79579">MSNLAAPLTDAAPALDEAKFVTFPGSPFQLYQPYPPAGDQPEAIRQLVEGIEDGLSYQTLLGVTGSGKTFTMANTIARLGRPAIVFAPNKTLAAQLYSEFREFFPRNAVEYFVSYYDYYQPEAYVPQRDLFIEKDSSINEHIEQMRLSATKSLLERRDTIIVATVSAIYGIGNPNEYHQMILTLRKGDRISQRDVIARLIAMQYTRNDTDFQRGTFRVRGDTLDIFPAEHAEVAVRVELFDDEIESLQYFDPLTGRVRQKIPRFTVYPSSHYVTPRETVLRAIEAIKAELRERLEFFYAENKLVEAQRLEQRTRFDLEMLQELGFCKGIENYSRHLSGARPGEPPPTLVDYLPPDALMFLDESHVLIGQLNAMYNGDRARKTTLVEYGFRLPSAMDNRPLKFEEFERKMRQAVFVTATPAQYERDHAGQVVEQVVRPTGLVDPVIHVRPAVNQVDDLLSEIHLRLKVNERVLVTTLTKRMAEQLTEFLSENGIKVRYLHSDIDTVERVEIIRDLRLGTFDVLVGINLLREGLDIPEVSLVAILDADKEGFLRAERSLIQTIGRAARNVNGTAILYADRMTDSMRRAIDETERRRAKQIAFNEANGITPRGVIKRIKDIIDGVYDPNEVKAELVAEEERARYEEMSEKQVAKEIKRLEKKMIDHARNLEFEQAAQVRDQLAKLKQQVFGASGEGGALPV</sequence>
<evidence type="ECO:0000256" key="2">
    <source>
        <dbReference type="ARBA" id="ARBA00008533"/>
    </source>
</evidence>
<dbReference type="SUPFAM" id="SSF52540">
    <property type="entry name" value="P-loop containing nucleoside triphosphate hydrolases"/>
    <property type="match status" value="2"/>
</dbReference>
<dbReference type="Gene3D" id="4.10.860.10">
    <property type="entry name" value="UVR domain"/>
    <property type="match status" value="1"/>
</dbReference>
<dbReference type="Pfam" id="PF17757">
    <property type="entry name" value="UvrB_inter"/>
    <property type="match status" value="1"/>
</dbReference>
<feature type="binding site" evidence="13">
    <location>
        <begin position="62"/>
        <end position="69"/>
    </location>
    <ligand>
        <name>ATP</name>
        <dbReference type="ChEBI" id="CHEBI:30616"/>
    </ligand>
</feature>
<evidence type="ECO:0000256" key="12">
    <source>
        <dbReference type="ARBA" id="ARBA00029504"/>
    </source>
</evidence>
<comment type="similarity">
    <text evidence="2 13 14">Belongs to the UvrB family.</text>
</comment>
<evidence type="ECO:0000256" key="14">
    <source>
        <dbReference type="RuleBase" id="RU003587"/>
    </source>
</evidence>
<comment type="caution">
    <text evidence="19">The sequence shown here is derived from an EMBL/GenBank/DDBJ whole genome shotgun (WGS) entry which is preliminary data.</text>
</comment>
<evidence type="ECO:0000313" key="19">
    <source>
        <dbReference type="EMBL" id="TWG82080.1"/>
    </source>
</evidence>
<dbReference type="SUPFAM" id="SSF46600">
    <property type="entry name" value="C-terminal UvrC-binding domain of UvrB"/>
    <property type="match status" value="1"/>
</dbReference>
<name>A0A562BB13_9BURK</name>
<dbReference type="GO" id="GO:0003677">
    <property type="term" value="F:DNA binding"/>
    <property type="evidence" value="ECO:0007669"/>
    <property type="project" value="UniProtKB-UniRule"/>
</dbReference>
<keyword evidence="15" id="KW-0175">Coiled coil</keyword>
<dbReference type="Gene3D" id="6.10.140.240">
    <property type="match status" value="1"/>
</dbReference>
<comment type="function">
    <text evidence="13">The UvrABC repair system catalyzes the recognition and processing of DNA lesions. A damage recognition complex composed of 2 UvrA and 2 UvrB subunits scans DNA for abnormalities. Upon binding of the UvrA(2)B(2) complex to a putative damaged site, the DNA wraps around one UvrB monomer. DNA wrap is dependent on ATP binding by UvrB and probably causes local melting of the DNA helix, facilitating insertion of UvrB beta-hairpin between the DNA strands. Then UvrB probes one DNA strand for the presence of a lesion. If a lesion is found the UvrA subunits dissociate and the UvrB-DNA preincision complex is formed. This complex is subsequently bound by UvrC and the second UvrB is released. If no lesion is found, the DNA wraps around the other UvrB subunit that will check the other stand for damage.</text>
</comment>
<evidence type="ECO:0000256" key="7">
    <source>
        <dbReference type="ARBA" id="ARBA00022840"/>
    </source>
</evidence>
<dbReference type="PROSITE" id="PS50151">
    <property type="entry name" value="UVR"/>
    <property type="match status" value="1"/>
</dbReference>
<dbReference type="Pfam" id="PF02151">
    <property type="entry name" value="UVR"/>
    <property type="match status" value="1"/>
</dbReference>
<accession>A0A562BB13</accession>
<evidence type="ECO:0000256" key="1">
    <source>
        <dbReference type="ARBA" id="ARBA00004496"/>
    </source>
</evidence>
<dbReference type="PANTHER" id="PTHR24029:SF0">
    <property type="entry name" value="UVRABC SYSTEM PROTEIN B"/>
    <property type="match status" value="1"/>
</dbReference>
<dbReference type="PANTHER" id="PTHR24029">
    <property type="entry name" value="UVRABC SYSTEM PROTEIN B"/>
    <property type="match status" value="1"/>
</dbReference>
<evidence type="ECO:0000256" key="8">
    <source>
        <dbReference type="ARBA" id="ARBA00022881"/>
    </source>
</evidence>
<dbReference type="GO" id="GO:0006289">
    <property type="term" value="P:nucleotide-excision repair"/>
    <property type="evidence" value="ECO:0007669"/>
    <property type="project" value="UniProtKB-UniRule"/>
</dbReference>
<dbReference type="GO" id="GO:0009432">
    <property type="term" value="P:SOS response"/>
    <property type="evidence" value="ECO:0007669"/>
    <property type="project" value="UniProtKB-UniRule"/>
</dbReference>
<dbReference type="InterPro" id="IPR001650">
    <property type="entry name" value="Helicase_C-like"/>
</dbReference>
<organism evidence="19 20">
    <name type="scientific">Cupriavidus gilardii J11</name>
    <dbReference type="NCBI Taxonomy" id="936133"/>
    <lineage>
        <taxon>Bacteria</taxon>
        <taxon>Pseudomonadati</taxon>
        <taxon>Pseudomonadota</taxon>
        <taxon>Betaproteobacteria</taxon>
        <taxon>Burkholderiales</taxon>
        <taxon>Burkholderiaceae</taxon>
        <taxon>Cupriavidus</taxon>
    </lineage>
</organism>
<evidence type="ECO:0000259" key="16">
    <source>
        <dbReference type="PROSITE" id="PS50151"/>
    </source>
</evidence>
<dbReference type="PROSITE" id="PS51192">
    <property type="entry name" value="HELICASE_ATP_BIND_1"/>
    <property type="match status" value="1"/>
</dbReference>
<dbReference type="InterPro" id="IPR001943">
    <property type="entry name" value="UVR_dom"/>
</dbReference>
<dbReference type="EMBL" id="VLJN01000033">
    <property type="protein sequence ID" value="TWG82080.1"/>
    <property type="molecule type" value="Genomic_DNA"/>
</dbReference>
<feature type="short sequence motif" description="Beta-hairpin" evidence="13">
    <location>
        <begin position="115"/>
        <end position="138"/>
    </location>
</feature>
<keyword evidence="20" id="KW-1185">Reference proteome</keyword>